<feature type="compositionally biased region" description="Low complexity" evidence="6">
    <location>
        <begin position="46"/>
        <end position="62"/>
    </location>
</feature>
<protein>
    <submittedName>
        <fullName evidence="10">Transcription factor MYBS3-like isoform X2</fullName>
    </submittedName>
</protein>
<feature type="domain" description="HTH myb-type" evidence="9">
    <location>
        <begin position="91"/>
        <end position="147"/>
    </location>
</feature>
<accession>A0A515HGC6</accession>
<dbReference type="Gene3D" id="1.10.10.60">
    <property type="entry name" value="Homeodomain-like"/>
    <property type="match status" value="1"/>
</dbReference>
<evidence type="ECO:0000259" key="7">
    <source>
        <dbReference type="PROSITE" id="PS50090"/>
    </source>
</evidence>
<dbReference type="FunFam" id="1.10.10.60:FF:000009">
    <property type="entry name" value="transcription factor MYB1R1"/>
    <property type="match status" value="1"/>
</dbReference>
<feature type="domain" description="SANT" evidence="8">
    <location>
        <begin position="94"/>
        <end position="147"/>
    </location>
</feature>
<evidence type="ECO:0000256" key="3">
    <source>
        <dbReference type="ARBA" id="ARBA00023125"/>
    </source>
</evidence>
<keyword evidence="5" id="KW-0539">Nucleus</keyword>
<dbReference type="InterPro" id="IPR006447">
    <property type="entry name" value="Myb_dom_plants"/>
</dbReference>
<feature type="region of interest" description="Disordered" evidence="6">
    <location>
        <begin position="46"/>
        <end position="65"/>
    </location>
</feature>
<dbReference type="GO" id="GO:0005634">
    <property type="term" value="C:nucleus"/>
    <property type="evidence" value="ECO:0007669"/>
    <property type="project" value="UniProtKB-SubCell"/>
</dbReference>
<keyword evidence="4" id="KW-0804">Transcription</keyword>
<evidence type="ECO:0000256" key="4">
    <source>
        <dbReference type="ARBA" id="ARBA00023163"/>
    </source>
</evidence>
<feature type="domain" description="Myb-like" evidence="7">
    <location>
        <begin position="91"/>
        <end position="143"/>
    </location>
</feature>
<name>A0A515HGC6_CYMEN</name>
<organism evidence="10">
    <name type="scientific">Cymbidium ensifolium</name>
    <name type="common">Orchid</name>
    <name type="synonym">Epidendrum ensifolium</name>
    <dbReference type="NCBI Taxonomy" id="78740"/>
    <lineage>
        <taxon>Eukaryota</taxon>
        <taxon>Viridiplantae</taxon>
        <taxon>Streptophyta</taxon>
        <taxon>Embryophyta</taxon>
        <taxon>Tracheophyta</taxon>
        <taxon>Spermatophyta</taxon>
        <taxon>Magnoliopsida</taxon>
        <taxon>Liliopsida</taxon>
        <taxon>Asparagales</taxon>
        <taxon>Orchidaceae</taxon>
        <taxon>Epidendroideae</taxon>
        <taxon>Cymbidieae</taxon>
        <taxon>Cymbidiinae</taxon>
        <taxon>Cymbidium</taxon>
    </lineage>
</organism>
<proteinExistence type="evidence at transcript level"/>
<keyword evidence="2" id="KW-0805">Transcription regulation</keyword>
<sequence>MARRCSHCSNNGHNSRTCPGRSGCGGVKLFGVRLTEGVGAMKKSASMGNLSSSMSHHGSSSSDLVRDHAAAASGYASDDTGHASCSSNCRNERKKGTPWTEEEHRMFLLGLQKLGKGDWRGIARNFVVSRTPTQVASHAQKYFIRQTNATRRKRRSSLFDMVPEFPIDHLPLEDQPLLHSPPNEFETANKLLPCLGPGYVQEPQLADFSSSQPSPQEAKEDIPVNNITLPLVSTYYPALVPVTLPFWPPNLATHVIEEEMMESHEVLKPIPVLRKDLTNTDELVSMSKLSIGEGVSSRIEPSALSAKLLETSATRQSAFHLNPSISRPGLSQNGSNVIHAI</sequence>
<dbReference type="GO" id="GO:0006355">
    <property type="term" value="P:regulation of DNA-templated transcription"/>
    <property type="evidence" value="ECO:0007669"/>
    <property type="project" value="UniProtKB-ARBA"/>
</dbReference>
<evidence type="ECO:0000259" key="9">
    <source>
        <dbReference type="PROSITE" id="PS51294"/>
    </source>
</evidence>
<dbReference type="InterPro" id="IPR009057">
    <property type="entry name" value="Homeodomain-like_sf"/>
</dbReference>
<evidence type="ECO:0000256" key="5">
    <source>
        <dbReference type="ARBA" id="ARBA00023242"/>
    </source>
</evidence>
<reference evidence="10" key="1">
    <citation type="journal article" date="2015" name="PLoS ONE">
        <title>Digital Gene Expression Analysis Based on De Novo Transcriptome Assembly Reveals New Genes Associated with Floral Organ Differentiation of the Orchid Plant Cymbidium ensifolium.</title>
        <authorList>
            <person name="Yang F."/>
            <person name="Zhu G."/>
        </authorList>
    </citation>
    <scope>NUCLEOTIDE SEQUENCE</scope>
</reference>
<dbReference type="GO" id="GO:0009739">
    <property type="term" value="P:response to gibberellin"/>
    <property type="evidence" value="ECO:0007669"/>
    <property type="project" value="TreeGrafter"/>
</dbReference>
<dbReference type="PANTHER" id="PTHR44191:SF4">
    <property type="entry name" value="OS01G0187900 PROTEIN"/>
    <property type="match status" value="1"/>
</dbReference>
<feature type="region of interest" description="Disordered" evidence="6">
    <location>
        <begin position="75"/>
        <end position="97"/>
    </location>
</feature>
<keyword evidence="3" id="KW-0238">DNA-binding</keyword>
<dbReference type="PROSITE" id="PS51294">
    <property type="entry name" value="HTH_MYB"/>
    <property type="match status" value="1"/>
</dbReference>
<dbReference type="Pfam" id="PF00249">
    <property type="entry name" value="Myb_DNA-binding"/>
    <property type="match status" value="1"/>
</dbReference>
<evidence type="ECO:0000256" key="1">
    <source>
        <dbReference type="ARBA" id="ARBA00004123"/>
    </source>
</evidence>
<dbReference type="AlphaFoldDB" id="A0A515HGC6"/>
<dbReference type="SMART" id="SM00717">
    <property type="entry name" value="SANT"/>
    <property type="match status" value="1"/>
</dbReference>
<comment type="subcellular location">
    <subcellularLocation>
        <location evidence="1">Nucleus</location>
    </subcellularLocation>
</comment>
<dbReference type="GO" id="GO:0009723">
    <property type="term" value="P:response to ethylene"/>
    <property type="evidence" value="ECO:0007669"/>
    <property type="project" value="TreeGrafter"/>
</dbReference>
<dbReference type="InterPro" id="IPR052245">
    <property type="entry name" value="Plant_Stress_Dev_TF"/>
</dbReference>
<dbReference type="PROSITE" id="PS51293">
    <property type="entry name" value="SANT"/>
    <property type="match status" value="1"/>
</dbReference>
<dbReference type="InterPro" id="IPR017930">
    <property type="entry name" value="Myb_dom"/>
</dbReference>
<dbReference type="CDD" id="cd00167">
    <property type="entry name" value="SANT"/>
    <property type="match status" value="1"/>
</dbReference>
<evidence type="ECO:0000313" key="10">
    <source>
        <dbReference type="EMBL" id="QDL88458.1"/>
    </source>
</evidence>
<evidence type="ECO:0000256" key="2">
    <source>
        <dbReference type="ARBA" id="ARBA00023015"/>
    </source>
</evidence>
<dbReference type="SUPFAM" id="SSF46689">
    <property type="entry name" value="Homeodomain-like"/>
    <property type="match status" value="1"/>
</dbReference>
<dbReference type="InterPro" id="IPR017884">
    <property type="entry name" value="SANT_dom"/>
</dbReference>
<dbReference type="EMBL" id="MK282474">
    <property type="protein sequence ID" value="QDL88458.1"/>
    <property type="molecule type" value="mRNA"/>
</dbReference>
<dbReference type="GO" id="GO:0003677">
    <property type="term" value="F:DNA binding"/>
    <property type="evidence" value="ECO:0007669"/>
    <property type="project" value="UniProtKB-KW"/>
</dbReference>
<dbReference type="NCBIfam" id="TIGR01557">
    <property type="entry name" value="myb_SHAQKYF"/>
    <property type="match status" value="1"/>
</dbReference>
<dbReference type="PROSITE" id="PS50090">
    <property type="entry name" value="MYB_LIKE"/>
    <property type="match status" value="1"/>
</dbReference>
<evidence type="ECO:0000256" key="6">
    <source>
        <dbReference type="SAM" id="MobiDB-lite"/>
    </source>
</evidence>
<evidence type="ECO:0000259" key="8">
    <source>
        <dbReference type="PROSITE" id="PS51293"/>
    </source>
</evidence>
<dbReference type="PANTHER" id="PTHR44191">
    <property type="entry name" value="TRANSCRIPTION FACTOR KUA1"/>
    <property type="match status" value="1"/>
</dbReference>
<dbReference type="GO" id="GO:0009744">
    <property type="term" value="P:response to sucrose"/>
    <property type="evidence" value="ECO:0007669"/>
    <property type="project" value="UniProtKB-ARBA"/>
</dbReference>
<dbReference type="InterPro" id="IPR001005">
    <property type="entry name" value="SANT/Myb"/>
</dbReference>